<proteinExistence type="predicted"/>
<dbReference type="PANTHER" id="PTHR43747">
    <property type="entry name" value="FAD-BINDING PROTEIN"/>
    <property type="match status" value="1"/>
</dbReference>
<dbReference type="Gene3D" id="3.50.50.60">
    <property type="entry name" value="FAD/NAD(P)-binding domain"/>
    <property type="match status" value="1"/>
</dbReference>
<dbReference type="eggNOG" id="COG0644">
    <property type="taxonomic scope" value="Bacteria"/>
</dbReference>
<sequence>MQTYDVTILGGGLAGLTLARQLLLKNPELSIAILERKAFPVPEIAHKVGESTVEIGAHYLSEVVQLKKHLIDDQLPKFGLRFFFRNELQTIAEGTEVGGSEFFPAPSYQVDRGRLENYLAGLVQDMGAKMFSASRVTNMEVTSAESGSTHKVEFENGQPGNLIHSRWLVDATGRQGVLKRHLQLNEDIDHSVNAVWFRVDKEIRIDQWGSDDAWKQRLGQVPRRWLSTNHLLGPGYWVWLIPLASGATSVGIVCDPKLHSLREMNSLEKALDWLREYQPECADQLEDCGDKVCDFKALRHLAKGCKQVFSANRWAITGEAGVFLDPFYSPGSDYIAIGNTMIAKLIHEDMAGQSLEQLAPTLQSVFMSLFQNNLLTYQDQYPLFGNARVMSLKIVWDYALYWAFPALLYFQEQLANPSFVQTLGSGIEQLREMNVNMQQFFRDWHQHEDDADVDQAYLDQRTVAVLYQLNAELKEPLDEAALKARFDRNVNLLRDLMHEIQDRVCQHLPEIAPATGTQPPAEPRLGQVFENLNL</sequence>
<dbReference type="HOGENOM" id="CLU_031191_0_0_0"/>
<dbReference type="GO" id="GO:0004497">
    <property type="term" value="F:monooxygenase activity"/>
    <property type="evidence" value="ECO:0007669"/>
    <property type="project" value="InterPro"/>
</dbReference>
<organism evidence="1 2">
    <name type="scientific">Rubinisphaera brasiliensis (strain ATCC 49424 / DSM 5305 / JCM 21570 / IAM 15109 / NBRC 103401 / IFAM 1448)</name>
    <name type="common">Planctomyces brasiliensis</name>
    <dbReference type="NCBI Taxonomy" id="756272"/>
    <lineage>
        <taxon>Bacteria</taxon>
        <taxon>Pseudomonadati</taxon>
        <taxon>Planctomycetota</taxon>
        <taxon>Planctomycetia</taxon>
        <taxon>Planctomycetales</taxon>
        <taxon>Planctomycetaceae</taxon>
        <taxon>Rubinisphaera</taxon>
    </lineage>
</organism>
<dbReference type="SUPFAM" id="SSF51905">
    <property type="entry name" value="FAD/NAD(P)-binding domain"/>
    <property type="match status" value="1"/>
</dbReference>
<dbReference type="Pfam" id="PF04820">
    <property type="entry name" value="Trp_halogenase"/>
    <property type="match status" value="1"/>
</dbReference>
<dbReference type="RefSeq" id="WP_013629468.1">
    <property type="nucleotide sequence ID" value="NC_015174.1"/>
</dbReference>
<dbReference type="InterPro" id="IPR036188">
    <property type="entry name" value="FAD/NAD-bd_sf"/>
</dbReference>
<evidence type="ECO:0000313" key="1">
    <source>
        <dbReference type="EMBL" id="ADY60747.1"/>
    </source>
</evidence>
<dbReference type="InterPro" id="IPR006905">
    <property type="entry name" value="Flavin_halogenase"/>
</dbReference>
<accession>F0SIS3</accession>
<dbReference type="EMBL" id="CP002546">
    <property type="protein sequence ID" value="ADY60747.1"/>
    <property type="molecule type" value="Genomic_DNA"/>
</dbReference>
<gene>
    <name evidence="1" type="ordered locus">Plabr_3150</name>
</gene>
<protein>
    <submittedName>
        <fullName evidence="1">FAD dependent oxidoreductase</fullName>
    </submittedName>
</protein>
<dbReference type="KEGG" id="pbs:Plabr_3150"/>
<dbReference type="Proteomes" id="UP000006860">
    <property type="component" value="Chromosome"/>
</dbReference>
<name>F0SIS3_RUBBR</name>
<evidence type="ECO:0000313" key="2">
    <source>
        <dbReference type="Proteomes" id="UP000006860"/>
    </source>
</evidence>
<reference evidence="2" key="1">
    <citation type="submission" date="2011-02" db="EMBL/GenBank/DDBJ databases">
        <title>The complete genome of Planctomyces brasiliensis DSM 5305.</title>
        <authorList>
            <person name="Lucas S."/>
            <person name="Copeland A."/>
            <person name="Lapidus A."/>
            <person name="Bruce D."/>
            <person name="Goodwin L."/>
            <person name="Pitluck S."/>
            <person name="Kyrpides N."/>
            <person name="Mavromatis K."/>
            <person name="Pagani I."/>
            <person name="Ivanova N."/>
            <person name="Ovchinnikova G."/>
            <person name="Lu M."/>
            <person name="Detter J.C."/>
            <person name="Han C."/>
            <person name="Land M."/>
            <person name="Hauser L."/>
            <person name="Markowitz V."/>
            <person name="Cheng J.-F."/>
            <person name="Hugenholtz P."/>
            <person name="Woyke T."/>
            <person name="Wu D."/>
            <person name="Tindall B."/>
            <person name="Pomrenke H.G."/>
            <person name="Brambilla E."/>
            <person name="Klenk H.-P."/>
            <person name="Eisen J.A."/>
        </authorList>
    </citation>
    <scope>NUCLEOTIDE SEQUENCE [LARGE SCALE GENOMIC DNA]</scope>
    <source>
        <strain evidence="2">ATCC 49424 / DSM 5305 / JCM 21570 / NBRC 103401 / IFAM 1448</strain>
    </source>
</reference>
<keyword evidence="2" id="KW-1185">Reference proteome</keyword>
<dbReference type="PANTHER" id="PTHR43747:SF1">
    <property type="entry name" value="SLR1998 PROTEIN"/>
    <property type="match status" value="1"/>
</dbReference>
<dbReference type="InterPro" id="IPR050816">
    <property type="entry name" value="Flavin-dep_Halogenase_NPB"/>
</dbReference>
<dbReference type="AlphaFoldDB" id="F0SIS3"/>
<dbReference type="STRING" id="756272.Plabr_3150"/>